<organism evidence="9 10">
    <name type="scientific">Parvimonas micra</name>
    <dbReference type="NCBI Taxonomy" id="33033"/>
    <lineage>
        <taxon>Bacteria</taxon>
        <taxon>Bacillati</taxon>
        <taxon>Bacillota</taxon>
        <taxon>Tissierellia</taxon>
        <taxon>Tissierellales</taxon>
        <taxon>Peptoniphilaceae</taxon>
        <taxon>Parvimonas</taxon>
    </lineage>
</organism>
<dbReference type="Gene3D" id="3.10.310.30">
    <property type="match status" value="1"/>
</dbReference>
<comment type="caution">
    <text evidence="9">The sequence shown here is derived from an EMBL/GenBank/DDBJ whole genome shotgun (WGS) entry which is preliminary data.</text>
</comment>
<dbReference type="InterPro" id="IPR041122">
    <property type="entry name" value="RecJ_OB"/>
</dbReference>
<dbReference type="Proteomes" id="UP000758611">
    <property type="component" value="Unassembled WGS sequence"/>
</dbReference>
<evidence type="ECO:0000313" key="10">
    <source>
        <dbReference type="Proteomes" id="UP000758611"/>
    </source>
</evidence>
<comment type="similarity">
    <text evidence="1">Belongs to the RecJ family.</text>
</comment>
<evidence type="ECO:0000256" key="5">
    <source>
        <dbReference type="ARBA" id="ARBA00022839"/>
    </source>
</evidence>
<feature type="domain" description="DHHA1" evidence="7">
    <location>
        <begin position="342"/>
        <end position="432"/>
    </location>
</feature>
<reference evidence="9" key="1">
    <citation type="submission" date="2020-04" db="EMBL/GenBank/DDBJ databases">
        <title>Deep metagenomics examines the oral microbiome during advanced dental caries in children, revealing novel taxa and co-occurrences with host molecules.</title>
        <authorList>
            <person name="Baker J.L."/>
            <person name="Morton J.T."/>
            <person name="Dinis M."/>
            <person name="Alvarez R."/>
            <person name="Tran N.C."/>
            <person name="Knight R."/>
            <person name="Edlund A."/>
        </authorList>
    </citation>
    <scope>NUCLEOTIDE SEQUENCE</scope>
    <source>
        <strain evidence="9">JCVI_23_bin.11</strain>
    </source>
</reference>
<evidence type="ECO:0000256" key="4">
    <source>
        <dbReference type="ARBA" id="ARBA00022801"/>
    </source>
</evidence>
<name>A0A930E2W3_9FIRM</name>
<feature type="domain" description="RecJ OB" evidence="8">
    <location>
        <begin position="448"/>
        <end position="555"/>
    </location>
</feature>
<keyword evidence="3" id="KW-0540">Nuclease</keyword>
<dbReference type="Pfam" id="PF01368">
    <property type="entry name" value="DHH"/>
    <property type="match status" value="1"/>
</dbReference>
<dbReference type="InterPro" id="IPR051673">
    <property type="entry name" value="SSDNA_exonuclease_RecJ"/>
</dbReference>
<dbReference type="NCBIfam" id="TIGR00644">
    <property type="entry name" value="recJ"/>
    <property type="match status" value="1"/>
</dbReference>
<evidence type="ECO:0000259" key="6">
    <source>
        <dbReference type="Pfam" id="PF01368"/>
    </source>
</evidence>
<feature type="domain" description="DDH" evidence="6">
    <location>
        <begin position="55"/>
        <end position="195"/>
    </location>
</feature>
<dbReference type="GO" id="GO:0006310">
    <property type="term" value="P:DNA recombination"/>
    <property type="evidence" value="ECO:0007669"/>
    <property type="project" value="InterPro"/>
</dbReference>
<evidence type="ECO:0000259" key="7">
    <source>
        <dbReference type="Pfam" id="PF02272"/>
    </source>
</evidence>
<dbReference type="GO" id="GO:0003676">
    <property type="term" value="F:nucleic acid binding"/>
    <property type="evidence" value="ECO:0007669"/>
    <property type="project" value="InterPro"/>
</dbReference>
<dbReference type="Pfam" id="PF17768">
    <property type="entry name" value="RecJ_OB"/>
    <property type="match status" value="1"/>
</dbReference>
<evidence type="ECO:0000259" key="8">
    <source>
        <dbReference type="Pfam" id="PF17768"/>
    </source>
</evidence>
<sequence>MIKNSKIKKWFEGTIMHKKQNAFTMTWEQIPSALLMKGAEKFIDRIYELIMNETRICVVGDYDADGVFSTSTLVRCLRLAAKLLGKTAKVTYQIPHRFDDGYGLSKKVIDKVIAKNPKVQTIITCDNGIVAFDAVQYAKMKGIEVIITDHHKAKEDGTLPDTDIIVNPNRLDDSYPFKGISGTIVVYKLFLEFAKRYFPENYEDFQSFVDLAGVSVISDVMPVTYENRVYLKETLKIFNNEGLFKRRFAWTAIIEALRHSGKLSKESVINEKDLGFSFSPMINAQSRVYGIADLGIDLFLSTNTTDVREKVAFLVETNEERKRVSNEAFLEAEQVDFGDKALIVYRNDNLGDGYIGLVAGKLAERLNRPTIVLTMNHGVLKGSARTAQGVDLFSILSKASNLAEKIGGHEGAAGMSIKEENFAEFEAILQKEFDKALPKSKSSRIKPDFKIKPEELTRDFLDELYSLRPFGEGFPVPKIQIDGIEVSEVKLMGKVQSKGEVKPHIKYRTTSGFDVVAMNGTSSLPGEFEYGQTISIIGEPELNLFLGVTTAQVSITPNNFLLENKK</sequence>
<dbReference type="GO" id="GO:0008409">
    <property type="term" value="F:5'-3' exonuclease activity"/>
    <property type="evidence" value="ECO:0007669"/>
    <property type="project" value="InterPro"/>
</dbReference>
<evidence type="ECO:0000256" key="3">
    <source>
        <dbReference type="ARBA" id="ARBA00022722"/>
    </source>
</evidence>
<dbReference type="InterPro" id="IPR001667">
    <property type="entry name" value="DDH_dom"/>
</dbReference>
<gene>
    <name evidence="9" type="primary">recJ</name>
    <name evidence="9" type="ORF">HXM94_01280</name>
</gene>
<dbReference type="InterPro" id="IPR003156">
    <property type="entry name" value="DHHA1_dom"/>
</dbReference>
<dbReference type="RefSeq" id="WP_278476967.1">
    <property type="nucleotide sequence ID" value="NZ_JABZRE010000002.1"/>
</dbReference>
<dbReference type="Gene3D" id="3.90.1640.30">
    <property type="match status" value="1"/>
</dbReference>
<dbReference type="AlphaFoldDB" id="A0A930E2W3"/>
<keyword evidence="5 9" id="KW-0269">Exonuclease</keyword>
<dbReference type="InterPro" id="IPR038763">
    <property type="entry name" value="DHH_sf"/>
</dbReference>
<accession>A0A930E2W3</accession>
<keyword evidence="4" id="KW-0378">Hydrolase</keyword>
<proteinExistence type="inferred from homology"/>
<protein>
    <recommendedName>
        <fullName evidence="2">Single-stranded-DNA-specific exonuclease RecJ</fullName>
    </recommendedName>
</protein>
<evidence type="ECO:0000256" key="1">
    <source>
        <dbReference type="ARBA" id="ARBA00005915"/>
    </source>
</evidence>
<dbReference type="EMBL" id="JABZRE010000002">
    <property type="protein sequence ID" value="MBF1306409.1"/>
    <property type="molecule type" value="Genomic_DNA"/>
</dbReference>
<dbReference type="SUPFAM" id="SSF64182">
    <property type="entry name" value="DHH phosphoesterases"/>
    <property type="match status" value="1"/>
</dbReference>
<dbReference type="InterPro" id="IPR004610">
    <property type="entry name" value="RecJ"/>
</dbReference>
<dbReference type="PANTHER" id="PTHR30255:SF2">
    <property type="entry name" value="SINGLE-STRANDED-DNA-SPECIFIC EXONUCLEASE RECJ"/>
    <property type="match status" value="1"/>
</dbReference>
<evidence type="ECO:0000256" key="2">
    <source>
        <dbReference type="ARBA" id="ARBA00019841"/>
    </source>
</evidence>
<dbReference type="GO" id="GO:0006281">
    <property type="term" value="P:DNA repair"/>
    <property type="evidence" value="ECO:0007669"/>
    <property type="project" value="InterPro"/>
</dbReference>
<evidence type="ECO:0000313" key="9">
    <source>
        <dbReference type="EMBL" id="MBF1306409.1"/>
    </source>
</evidence>
<dbReference type="PANTHER" id="PTHR30255">
    <property type="entry name" value="SINGLE-STRANDED-DNA-SPECIFIC EXONUCLEASE RECJ"/>
    <property type="match status" value="1"/>
</dbReference>
<dbReference type="Pfam" id="PF02272">
    <property type="entry name" value="DHHA1"/>
    <property type="match status" value="1"/>
</dbReference>